<evidence type="ECO:0000256" key="3">
    <source>
        <dbReference type="ARBA" id="ARBA00023295"/>
    </source>
</evidence>
<evidence type="ECO:0000256" key="4">
    <source>
        <dbReference type="RuleBase" id="RU361185"/>
    </source>
</evidence>
<feature type="domain" description="Glycoside hydrolase family 31 N-terminal" evidence="6">
    <location>
        <begin position="55"/>
        <end position="226"/>
    </location>
</feature>
<comment type="similarity">
    <text evidence="1 4">Belongs to the glycosyl hydrolase 31 family.</text>
</comment>
<dbReference type="InterPro" id="IPR000322">
    <property type="entry name" value="Glyco_hydro_31_TIM"/>
</dbReference>
<dbReference type="SUPFAM" id="SSF51011">
    <property type="entry name" value="Glycosyl hydrolase domain"/>
    <property type="match status" value="1"/>
</dbReference>
<name>A0ABM7SWZ4_9CLOT</name>
<dbReference type="InterPro" id="IPR013780">
    <property type="entry name" value="Glyco_hydro_b"/>
</dbReference>
<evidence type="ECO:0000313" key="8">
    <source>
        <dbReference type="EMBL" id="BCZ44161.1"/>
    </source>
</evidence>
<evidence type="ECO:0000313" key="9">
    <source>
        <dbReference type="Proteomes" id="UP000824633"/>
    </source>
</evidence>
<dbReference type="NCBIfam" id="NF007940">
    <property type="entry name" value="PRK10658.1"/>
    <property type="match status" value="1"/>
</dbReference>
<dbReference type="Pfam" id="PF13802">
    <property type="entry name" value="Gal_mutarotas_2"/>
    <property type="match status" value="1"/>
</dbReference>
<evidence type="ECO:0000259" key="7">
    <source>
        <dbReference type="Pfam" id="PF21365"/>
    </source>
</evidence>
<evidence type="ECO:0000259" key="5">
    <source>
        <dbReference type="Pfam" id="PF01055"/>
    </source>
</evidence>
<dbReference type="Gene3D" id="2.60.40.1760">
    <property type="entry name" value="glycosyl hydrolase (family 31)"/>
    <property type="match status" value="1"/>
</dbReference>
<dbReference type="RefSeq" id="WP_224035867.1">
    <property type="nucleotide sequence ID" value="NZ_AP024849.1"/>
</dbReference>
<feature type="domain" description="Glycosyl hydrolase family 31 C-terminal" evidence="7">
    <location>
        <begin position="591"/>
        <end position="675"/>
    </location>
</feature>
<dbReference type="Gene3D" id="3.20.20.80">
    <property type="entry name" value="Glycosidases"/>
    <property type="match status" value="1"/>
</dbReference>
<keyword evidence="9" id="KW-1185">Reference proteome</keyword>
<dbReference type="EMBL" id="AP024849">
    <property type="protein sequence ID" value="BCZ44161.1"/>
    <property type="molecule type" value="Genomic_DNA"/>
</dbReference>
<feature type="domain" description="Glycoside hydrolase family 31 TIM barrel" evidence="5">
    <location>
        <begin position="268"/>
        <end position="582"/>
    </location>
</feature>
<dbReference type="InterPro" id="IPR025887">
    <property type="entry name" value="Glyco_hydro_31_N_dom"/>
</dbReference>
<dbReference type="SUPFAM" id="SSF117125">
    <property type="entry name" value="Putative glucosidase YicI, C-terminal domain"/>
    <property type="match status" value="1"/>
</dbReference>
<dbReference type="PANTHER" id="PTHR43053">
    <property type="entry name" value="GLYCOSIDASE FAMILY 31"/>
    <property type="match status" value="1"/>
</dbReference>
<organism evidence="8 9">
    <name type="scientific">Clostridium gelidum</name>
    <dbReference type="NCBI Taxonomy" id="704125"/>
    <lineage>
        <taxon>Bacteria</taxon>
        <taxon>Bacillati</taxon>
        <taxon>Bacillota</taxon>
        <taxon>Clostridia</taxon>
        <taxon>Eubacteriales</taxon>
        <taxon>Clostridiaceae</taxon>
        <taxon>Clostridium</taxon>
    </lineage>
</organism>
<keyword evidence="3 4" id="KW-0326">Glycosidase</keyword>
<dbReference type="SUPFAM" id="SSF74650">
    <property type="entry name" value="Galactose mutarotase-like"/>
    <property type="match status" value="1"/>
</dbReference>
<evidence type="ECO:0000256" key="1">
    <source>
        <dbReference type="ARBA" id="ARBA00007806"/>
    </source>
</evidence>
<dbReference type="Pfam" id="PF21365">
    <property type="entry name" value="Glyco_hydro_31_3rd"/>
    <property type="match status" value="1"/>
</dbReference>
<dbReference type="CDD" id="cd14752">
    <property type="entry name" value="GH31_N"/>
    <property type="match status" value="1"/>
</dbReference>
<gene>
    <name evidence="8" type="ORF">psyc5s11_02280</name>
</gene>
<protein>
    <submittedName>
        <fullName evidence="8">Alpha-xylosidase</fullName>
    </submittedName>
</protein>
<dbReference type="SUPFAM" id="SSF51445">
    <property type="entry name" value="(Trans)glycosidases"/>
    <property type="match status" value="1"/>
</dbReference>
<dbReference type="InterPro" id="IPR017853">
    <property type="entry name" value="GH"/>
</dbReference>
<proteinExistence type="inferred from homology"/>
<dbReference type="Proteomes" id="UP000824633">
    <property type="component" value="Chromosome"/>
</dbReference>
<dbReference type="InterPro" id="IPR048395">
    <property type="entry name" value="Glyco_hydro_31_C"/>
</dbReference>
<sequence>MKFSNGCWLNKSGVETFSPQEIYSTKIEENLLTIYTPCNKIYNRGCTLGGPVITYKISSPMENVIRVRAYHYMGEEKKSPSFELYKNENTKVLIEENENMVIFKSGNLKLEYDKNTVEMSFYRGNQKLTSSKSRGLAYVKTEPETDFLEASDKGIYMREQLQLSVGELVYGLGERFTPFVKNGQTIEAWNEDGGTSTEQSYKNIPFYLTNKGYGVFVNHPEKVSFEVGSEKVTKVQFSVTGECLDYFIIGGESMKEVIENYTSLTGKPAMPPAWSFGLWLSTSFTTNYDEATVNEFVNGMKDRDIPLRVFHFDCFWMKEFNWCDFEWDSRVFPDPKGMLKRLKEKDLNICVWINPYIAQESKLFEEGKANGYFIKKANGDVWQWDMWQPAMAIVDFTNPAASAWYSGKLKELMAMGVDCFKTDFGERIPTDAVYFDGSDPYKMHNYYTQMYNKVVFETIKEVKGENEAVVFARSATTGGQQFPVHWGGDCESDYESMAESLRGGLSLCMSGFGFWSHDIGGFESTSTADVYKRWVAFGLLSSHSRLHGSTSYRVPWAYDEEASDIVKFFSKLKCSIMPYLYKTANTAHTKGIPVMRSMILEFQDDPACTYLDKQYMLGDSILVAPIFNEDGEASYYLPKGKWTNYITGKKYDGGTWIKEKHDYLSIPMMVKENSLVAIGHKDIVPDYDYRQDVKVLAYQLQNDTKATTKVLDMNRNEMLEVQALRHGNTINIEATGTDSAWTLVLKNLVNITKVDGAEFKIEGNDTNIMIKSVNSKVVCHLG</sequence>
<dbReference type="Pfam" id="PF01055">
    <property type="entry name" value="Glyco_hydro_31_2nd"/>
    <property type="match status" value="1"/>
</dbReference>
<dbReference type="CDD" id="cd06593">
    <property type="entry name" value="GH31_xylosidase_YicI"/>
    <property type="match status" value="1"/>
</dbReference>
<evidence type="ECO:0000256" key="2">
    <source>
        <dbReference type="ARBA" id="ARBA00022801"/>
    </source>
</evidence>
<reference evidence="9" key="1">
    <citation type="submission" date="2021-07" db="EMBL/GenBank/DDBJ databases">
        <title>Complete genome sequencing of a Clostridium isolate.</title>
        <authorList>
            <person name="Ueki A."/>
            <person name="Tonouchi A."/>
        </authorList>
    </citation>
    <scope>NUCLEOTIDE SEQUENCE [LARGE SCALE GENOMIC DNA]</scope>
    <source>
        <strain evidence="9">C5S11</strain>
    </source>
</reference>
<dbReference type="Gene3D" id="2.60.40.1180">
    <property type="entry name" value="Golgi alpha-mannosidase II"/>
    <property type="match status" value="2"/>
</dbReference>
<keyword evidence="2 4" id="KW-0378">Hydrolase</keyword>
<dbReference type="InterPro" id="IPR050985">
    <property type="entry name" value="Alpha-glycosidase_related"/>
</dbReference>
<dbReference type="InterPro" id="IPR011013">
    <property type="entry name" value="Gal_mutarotase_sf_dom"/>
</dbReference>
<dbReference type="PANTHER" id="PTHR43053:SF4">
    <property type="entry name" value="MYOGENESIS-REGULATING GLYCOSIDASE"/>
    <property type="match status" value="1"/>
</dbReference>
<accession>A0ABM7SWZ4</accession>
<evidence type="ECO:0000259" key="6">
    <source>
        <dbReference type="Pfam" id="PF13802"/>
    </source>
</evidence>